<dbReference type="Proteomes" id="UP000252249">
    <property type="component" value="Unassembled WGS sequence"/>
</dbReference>
<feature type="domain" description="Methylated-DNA-[protein]-cysteine S-methyltransferase DNA binding" evidence="2">
    <location>
        <begin position="8"/>
        <end position="88"/>
    </location>
</feature>
<keyword evidence="3" id="KW-0489">Methyltransferase</keyword>
<dbReference type="OrthoDB" id="9132167at2"/>
<evidence type="ECO:0000313" key="4">
    <source>
        <dbReference type="Proteomes" id="UP000252249"/>
    </source>
</evidence>
<dbReference type="EC" id="2.1.1.63" evidence="3"/>
<proteinExistence type="predicted"/>
<evidence type="ECO:0000256" key="1">
    <source>
        <dbReference type="ARBA" id="ARBA00022763"/>
    </source>
</evidence>
<reference evidence="3 4" key="1">
    <citation type="submission" date="2018-07" db="EMBL/GenBank/DDBJ databases">
        <title>Oceanihabitans testaceum sp. nov., isolated from marine sediment.</title>
        <authorList>
            <person name="Li C.-M."/>
        </authorList>
    </citation>
    <scope>NUCLEOTIDE SEQUENCE [LARGE SCALE GENOMIC DNA]</scope>
    <source>
        <strain evidence="3 4">S9-10</strain>
    </source>
</reference>
<evidence type="ECO:0000313" key="3">
    <source>
        <dbReference type="EMBL" id="RCU58605.1"/>
    </source>
</evidence>
<dbReference type="GO" id="GO:0006281">
    <property type="term" value="P:DNA repair"/>
    <property type="evidence" value="ECO:0007669"/>
    <property type="project" value="InterPro"/>
</dbReference>
<dbReference type="EMBL" id="QPIG01000001">
    <property type="protein sequence ID" value="RCU58605.1"/>
    <property type="molecule type" value="Genomic_DNA"/>
</dbReference>
<dbReference type="SUPFAM" id="SSF46767">
    <property type="entry name" value="Methylated DNA-protein cysteine methyltransferase, C-terminal domain"/>
    <property type="match status" value="1"/>
</dbReference>
<sequence>MQAKTESFFEKVYEVARQIPYGRVTSYGAIAKYLGAARSARMVGYAMNGSHNKDVPAHRVVNRKGLLTGKHHFEGTNLMQQLLESEGVQVIDNQIQDFDSLFWDPAKNL</sequence>
<dbReference type="InterPro" id="IPR036388">
    <property type="entry name" value="WH-like_DNA-bd_sf"/>
</dbReference>
<dbReference type="InterPro" id="IPR014048">
    <property type="entry name" value="MethylDNA_cys_MeTrfase_DNA-bd"/>
</dbReference>
<dbReference type="CDD" id="cd06445">
    <property type="entry name" value="ATase"/>
    <property type="match status" value="1"/>
</dbReference>
<keyword evidence="3" id="KW-0808">Transferase</keyword>
<dbReference type="Gene3D" id="1.10.10.10">
    <property type="entry name" value="Winged helix-like DNA-binding domain superfamily/Winged helix DNA-binding domain"/>
    <property type="match status" value="1"/>
</dbReference>
<keyword evidence="4" id="KW-1185">Reference proteome</keyword>
<accession>A0A368P9K1</accession>
<dbReference type="InterPro" id="IPR036217">
    <property type="entry name" value="MethylDNA_cys_MeTrfase_DNAb"/>
</dbReference>
<dbReference type="InterPro" id="IPR052520">
    <property type="entry name" value="ATL_DNA_repair"/>
</dbReference>
<name>A0A368P9K1_9FLAO</name>
<dbReference type="GO" id="GO:0003908">
    <property type="term" value="F:methylated-DNA-[protein]-cysteine S-methyltransferase activity"/>
    <property type="evidence" value="ECO:0007669"/>
    <property type="project" value="UniProtKB-EC"/>
</dbReference>
<comment type="caution">
    <text evidence="3">The sequence shown here is derived from an EMBL/GenBank/DDBJ whole genome shotgun (WGS) entry which is preliminary data.</text>
</comment>
<keyword evidence="1" id="KW-0227">DNA damage</keyword>
<dbReference type="Pfam" id="PF01035">
    <property type="entry name" value="DNA_binding_1"/>
    <property type="match status" value="1"/>
</dbReference>
<dbReference type="PANTHER" id="PTHR42942">
    <property type="entry name" value="6-O-METHYLGUANINE DNA METHYLTRANSFERASE"/>
    <property type="match status" value="1"/>
</dbReference>
<organism evidence="3 4">
    <name type="scientific">Oceanihabitans sediminis</name>
    <dbReference type="NCBI Taxonomy" id="1812012"/>
    <lineage>
        <taxon>Bacteria</taxon>
        <taxon>Pseudomonadati</taxon>
        <taxon>Bacteroidota</taxon>
        <taxon>Flavobacteriia</taxon>
        <taxon>Flavobacteriales</taxon>
        <taxon>Flavobacteriaceae</taxon>
        <taxon>Oceanihabitans</taxon>
    </lineage>
</organism>
<gene>
    <name evidence="3" type="ORF">DU428_04300</name>
</gene>
<dbReference type="NCBIfam" id="TIGR00589">
    <property type="entry name" value="ogt"/>
    <property type="match status" value="1"/>
</dbReference>
<evidence type="ECO:0000259" key="2">
    <source>
        <dbReference type="Pfam" id="PF01035"/>
    </source>
</evidence>
<dbReference type="PANTHER" id="PTHR42942:SF1">
    <property type="entry name" value="ALKYLTRANSFERASE-LIKE PROTEIN 1"/>
    <property type="match status" value="1"/>
</dbReference>
<dbReference type="RefSeq" id="WP_113965875.1">
    <property type="nucleotide sequence ID" value="NZ_JAWVXR010000001.1"/>
</dbReference>
<protein>
    <submittedName>
        <fullName evidence="3">Methylated-DNA--[protein]-cysteine S-methyltransferase</fullName>
        <ecNumber evidence="3">2.1.1.63</ecNumber>
    </submittedName>
</protein>
<dbReference type="AlphaFoldDB" id="A0A368P9K1"/>
<dbReference type="GO" id="GO:0032259">
    <property type="term" value="P:methylation"/>
    <property type="evidence" value="ECO:0007669"/>
    <property type="project" value="UniProtKB-KW"/>
</dbReference>